<evidence type="ECO:0000313" key="1">
    <source>
        <dbReference type="EMBL" id="RMI27910.1"/>
    </source>
</evidence>
<proteinExistence type="predicted"/>
<dbReference type="AlphaFoldDB" id="A0A3M2KTX4"/>
<dbReference type="EMBL" id="RFFH01000028">
    <property type="protein sequence ID" value="RMI27910.1"/>
    <property type="molecule type" value="Genomic_DNA"/>
</dbReference>
<dbReference type="SUPFAM" id="SSF50118">
    <property type="entry name" value="Cell growth inhibitor/plasmid maintenance toxic component"/>
    <property type="match status" value="1"/>
</dbReference>
<dbReference type="RefSeq" id="WP_122191955.1">
    <property type="nucleotide sequence ID" value="NZ_RFFH01000028.1"/>
</dbReference>
<gene>
    <name evidence="1" type="ORF">EBN03_32225</name>
</gene>
<evidence type="ECO:0008006" key="3">
    <source>
        <dbReference type="Google" id="ProtNLM"/>
    </source>
</evidence>
<dbReference type="Pfam" id="PF02452">
    <property type="entry name" value="PemK_toxin"/>
    <property type="match status" value="1"/>
</dbReference>
<name>A0A3M2KTX4_9NOCA</name>
<protein>
    <recommendedName>
        <fullName evidence="3">Type II toxin-antitoxin system PemK/MazF family toxin</fullName>
    </recommendedName>
</protein>
<accession>A0A3M2KTX4</accession>
<dbReference type="OrthoDB" id="4559982at2"/>
<dbReference type="InterPro" id="IPR003477">
    <property type="entry name" value="PemK-like"/>
</dbReference>
<reference evidence="1 2" key="1">
    <citation type="submission" date="2018-10" db="EMBL/GenBank/DDBJ databases">
        <title>Isolation from cow dung.</title>
        <authorList>
            <person name="Ling L."/>
        </authorList>
    </citation>
    <scope>NUCLEOTIDE SEQUENCE [LARGE SCALE GENOMIC DNA]</scope>
    <source>
        <strain evidence="1 2">NEAU-LL90</strain>
    </source>
</reference>
<organism evidence="1 2">
    <name type="scientific">Nocardia stercoris</name>
    <dbReference type="NCBI Taxonomy" id="2483361"/>
    <lineage>
        <taxon>Bacteria</taxon>
        <taxon>Bacillati</taxon>
        <taxon>Actinomycetota</taxon>
        <taxon>Actinomycetes</taxon>
        <taxon>Mycobacteriales</taxon>
        <taxon>Nocardiaceae</taxon>
        <taxon>Nocardia</taxon>
    </lineage>
</organism>
<sequence>MKQGEIWEYIHPRPARRDDERTPYRIILSADYLLAAPQNWVLAAPIDRFDPDILVSVTLTEQDPLPGGWVRLDRIATLYRPWLRGPVGQVGEGTLEQIATLLRATFDV</sequence>
<dbReference type="Proteomes" id="UP000279275">
    <property type="component" value="Unassembled WGS sequence"/>
</dbReference>
<keyword evidence="2" id="KW-1185">Reference proteome</keyword>
<evidence type="ECO:0000313" key="2">
    <source>
        <dbReference type="Proteomes" id="UP000279275"/>
    </source>
</evidence>
<comment type="caution">
    <text evidence="1">The sequence shown here is derived from an EMBL/GenBank/DDBJ whole genome shotgun (WGS) entry which is preliminary data.</text>
</comment>